<reference evidence="2 3" key="1">
    <citation type="submission" date="2019-03" db="EMBL/GenBank/DDBJ databases">
        <title>First draft genome of Liparis tanakae, snailfish: a comprehensive survey of snailfish specific genes.</title>
        <authorList>
            <person name="Kim W."/>
            <person name="Song I."/>
            <person name="Jeong J.-H."/>
            <person name="Kim D."/>
            <person name="Kim S."/>
            <person name="Ryu S."/>
            <person name="Song J.Y."/>
            <person name="Lee S.K."/>
        </authorList>
    </citation>
    <scope>NUCLEOTIDE SEQUENCE [LARGE SCALE GENOMIC DNA]</scope>
    <source>
        <tissue evidence="2">Muscle</tissue>
    </source>
</reference>
<feature type="region of interest" description="Disordered" evidence="1">
    <location>
        <begin position="1"/>
        <end position="55"/>
    </location>
</feature>
<accession>A0A4Z2GWS5</accession>
<protein>
    <submittedName>
        <fullName evidence="2">Uncharacterized protein</fullName>
    </submittedName>
</protein>
<dbReference type="AlphaFoldDB" id="A0A4Z2GWS5"/>
<gene>
    <name evidence="2" type="ORF">EYF80_032622</name>
</gene>
<dbReference type="EMBL" id="SRLO01000411">
    <property type="protein sequence ID" value="TNN57192.1"/>
    <property type="molecule type" value="Genomic_DNA"/>
</dbReference>
<evidence type="ECO:0000313" key="3">
    <source>
        <dbReference type="Proteomes" id="UP000314294"/>
    </source>
</evidence>
<evidence type="ECO:0000256" key="1">
    <source>
        <dbReference type="SAM" id="MobiDB-lite"/>
    </source>
</evidence>
<dbReference type="Proteomes" id="UP000314294">
    <property type="component" value="Unassembled WGS sequence"/>
</dbReference>
<evidence type="ECO:0000313" key="2">
    <source>
        <dbReference type="EMBL" id="TNN57192.1"/>
    </source>
</evidence>
<sequence length="136" mass="15022">MLTKTMSMQRHWEETTAQRRAPSGRVTHGVSSRQKLQPGWHGRQSLEEPSSALGPLAGAEASLPNVCVCVSIISREKKPAASLCPSRASGFPPGREAGIEKLKEMKCPRVYISLSLCDLTRIHRHGVNTREMDLYV</sequence>
<keyword evidence="3" id="KW-1185">Reference proteome</keyword>
<proteinExistence type="predicted"/>
<organism evidence="2 3">
    <name type="scientific">Liparis tanakae</name>
    <name type="common">Tanaka's snailfish</name>
    <dbReference type="NCBI Taxonomy" id="230148"/>
    <lineage>
        <taxon>Eukaryota</taxon>
        <taxon>Metazoa</taxon>
        <taxon>Chordata</taxon>
        <taxon>Craniata</taxon>
        <taxon>Vertebrata</taxon>
        <taxon>Euteleostomi</taxon>
        <taxon>Actinopterygii</taxon>
        <taxon>Neopterygii</taxon>
        <taxon>Teleostei</taxon>
        <taxon>Neoteleostei</taxon>
        <taxon>Acanthomorphata</taxon>
        <taxon>Eupercaria</taxon>
        <taxon>Perciformes</taxon>
        <taxon>Cottioidei</taxon>
        <taxon>Cottales</taxon>
        <taxon>Liparidae</taxon>
        <taxon>Liparis</taxon>
    </lineage>
</organism>
<comment type="caution">
    <text evidence="2">The sequence shown here is derived from an EMBL/GenBank/DDBJ whole genome shotgun (WGS) entry which is preliminary data.</text>
</comment>
<name>A0A4Z2GWS5_9TELE</name>